<keyword evidence="3" id="KW-1185">Reference proteome</keyword>
<dbReference type="RefSeq" id="XP_056546322.1">
    <property type="nucleotide sequence ID" value="XM_056682716.1"/>
</dbReference>
<gene>
    <name evidence="2" type="ORF">N7482_000591</name>
</gene>
<reference evidence="2" key="2">
    <citation type="journal article" date="2023" name="IMA Fungus">
        <title>Comparative genomic study of the Penicillium genus elucidates a diverse pangenome and 15 lateral gene transfer events.</title>
        <authorList>
            <person name="Petersen C."/>
            <person name="Sorensen T."/>
            <person name="Nielsen M.R."/>
            <person name="Sondergaard T.E."/>
            <person name="Sorensen J.L."/>
            <person name="Fitzpatrick D.A."/>
            <person name="Frisvad J.C."/>
            <person name="Nielsen K.L."/>
        </authorList>
    </citation>
    <scope>NUCLEOTIDE SEQUENCE</scope>
    <source>
        <strain evidence="2">IBT 26290</strain>
    </source>
</reference>
<accession>A0A9W9IBW0</accession>
<dbReference type="AlphaFoldDB" id="A0A9W9IBW0"/>
<protein>
    <submittedName>
        <fullName evidence="2">Uncharacterized protein</fullName>
    </submittedName>
</protein>
<organism evidence="2 3">
    <name type="scientific">Penicillium canariense</name>
    <dbReference type="NCBI Taxonomy" id="189055"/>
    <lineage>
        <taxon>Eukaryota</taxon>
        <taxon>Fungi</taxon>
        <taxon>Dikarya</taxon>
        <taxon>Ascomycota</taxon>
        <taxon>Pezizomycotina</taxon>
        <taxon>Eurotiomycetes</taxon>
        <taxon>Eurotiomycetidae</taxon>
        <taxon>Eurotiales</taxon>
        <taxon>Aspergillaceae</taxon>
        <taxon>Penicillium</taxon>
    </lineage>
</organism>
<evidence type="ECO:0000313" key="2">
    <source>
        <dbReference type="EMBL" id="KAJ5174714.1"/>
    </source>
</evidence>
<sequence length="313" mass="36178">MAESIEAQRYWRALGLLDDMNNHYNDYDRQIVTEKLRDLYYGTVDGDKDLRFATNRRALKQTLAYWLREMPDTVKQVDRKLGLDILYELFKLFRLFWRRLPPPSPLPSREEVPEEEEASDEPEKEELQRFQKLSGGFAGPGKSRKQEVTTEPTKPGEPEVNFEYVDMTIWNARVSIVQASHPNKKFLSKLDLFTRQPIAPKDQNQDGRWINVLNLDLGTLTRGLTGGGTMKPGQSLWWSPKAHKNTNFASTEGQTRLANNISLRVTVWESFDGALEGFRGKKEHTLQHPWGIEKPSFTVIIRDDDDDEGERPL</sequence>
<reference evidence="2" key="1">
    <citation type="submission" date="2022-11" db="EMBL/GenBank/DDBJ databases">
        <authorList>
            <person name="Petersen C."/>
        </authorList>
    </citation>
    <scope>NUCLEOTIDE SEQUENCE</scope>
    <source>
        <strain evidence="2">IBT 26290</strain>
    </source>
</reference>
<feature type="region of interest" description="Disordered" evidence="1">
    <location>
        <begin position="105"/>
        <end position="159"/>
    </location>
</feature>
<evidence type="ECO:0000256" key="1">
    <source>
        <dbReference type="SAM" id="MobiDB-lite"/>
    </source>
</evidence>
<dbReference type="EMBL" id="JAPQKN010000001">
    <property type="protein sequence ID" value="KAJ5174714.1"/>
    <property type="molecule type" value="Genomic_DNA"/>
</dbReference>
<dbReference type="Proteomes" id="UP001149163">
    <property type="component" value="Unassembled WGS sequence"/>
</dbReference>
<comment type="caution">
    <text evidence="2">The sequence shown here is derived from an EMBL/GenBank/DDBJ whole genome shotgun (WGS) entry which is preliminary data.</text>
</comment>
<evidence type="ECO:0000313" key="3">
    <source>
        <dbReference type="Proteomes" id="UP001149163"/>
    </source>
</evidence>
<dbReference type="GeneID" id="81421892"/>
<proteinExistence type="predicted"/>
<name>A0A9W9IBW0_9EURO</name>
<feature type="compositionally biased region" description="Acidic residues" evidence="1">
    <location>
        <begin position="112"/>
        <end position="124"/>
    </location>
</feature>